<evidence type="ECO:0000313" key="1">
    <source>
        <dbReference type="EMBL" id="PSR24386.1"/>
    </source>
</evidence>
<organism evidence="1 2">
    <name type="scientific">Sulfobacillus benefaciens</name>
    <dbReference type="NCBI Taxonomy" id="453960"/>
    <lineage>
        <taxon>Bacteria</taxon>
        <taxon>Bacillati</taxon>
        <taxon>Bacillota</taxon>
        <taxon>Clostridia</taxon>
        <taxon>Eubacteriales</taxon>
        <taxon>Clostridiales Family XVII. Incertae Sedis</taxon>
        <taxon>Sulfobacillus</taxon>
    </lineage>
</organism>
<dbReference type="EMBL" id="PXYT01000080">
    <property type="protein sequence ID" value="PSR24386.1"/>
    <property type="molecule type" value="Genomic_DNA"/>
</dbReference>
<reference evidence="1 2" key="1">
    <citation type="journal article" date="2014" name="BMC Genomics">
        <title>Comparison of environmental and isolate Sulfobacillus genomes reveals diverse carbon, sulfur, nitrogen, and hydrogen metabolisms.</title>
        <authorList>
            <person name="Justice N.B."/>
            <person name="Norman A."/>
            <person name="Brown C.T."/>
            <person name="Singh A."/>
            <person name="Thomas B.C."/>
            <person name="Banfield J.F."/>
        </authorList>
    </citation>
    <scope>NUCLEOTIDE SEQUENCE [LARGE SCALE GENOMIC DNA]</scope>
    <source>
        <strain evidence="1">AMDSBA1</strain>
    </source>
</reference>
<dbReference type="Proteomes" id="UP000242699">
    <property type="component" value="Unassembled WGS sequence"/>
</dbReference>
<sequence length="72" mass="8023">MHVASRQALAIRCPDGHRPKAETWHGELTQKAFACPKIFSRLTRENREVDDLLFLVTGVAHLTDGITAKALL</sequence>
<evidence type="ECO:0000313" key="2">
    <source>
        <dbReference type="Proteomes" id="UP000242699"/>
    </source>
</evidence>
<comment type="caution">
    <text evidence="1">The sequence shown here is derived from an EMBL/GenBank/DDBJ whole genome shotgun (WGS) entry which is preliminary data.</text>
</comment>
<dbReference type="AlphaFoldDB" id="A0A2T2WQ67"/>
<accession>A0A2T2WQ67</accession>
<name>A0A2T2WQ67_9FIRM</name>
<protein>
    <submittedName>
        <fullName evidence="1">Uncharacterized protein</fullName>
    </submittedName>
</protein>
<proteinExistence type="predicted"/>
<gene>
    <name evidence="1" type="ORF">C7B43_19170</name>
</gene>